<reference evidence="2 3" key="1">
    <citation type="submission" date="2018-09" db="EMBL/GenBank/DDBJ databases">
        <title>Complete genome sequence of Euzebya sp. DY32-46 isolated from seawater of Pacific Ocean.</title>
        <authorList>
            <person name="Xu L."/>
            <person name="Wu Y.-H."/>
            <person name="Xu X.-W."/>
        </authorList>
    </citation>
    <scope>NUCLEOTIDE SEQUENCE [LARGE SCALE GENOMIC DNA]</scope>
    <source>
        <strain evidence="2 3">DY32-46</strain>
    </source>
</reference>
<accession>A0A346XT16</accession>
<dbReference type="InterPro" id="IPR027417">
    <property type="entry name" value="P-loop_NTPase"/>
</dbReference>
<name>A0A346XT16_9ACTN</name>
<dbReference type="PANTHER" id="PTHR10803:SF26">
    <property type="entry name" value="ANION TRANSPORTER ATPASE-RELATED"/>
    <property type="match status" value="1"/>
</dbReference>
<keyword evidence="3" id="KW-1185">Reference proteome</keyword>
<dbReference type="CDD" id="cd02035">
    <property type="entry name" value="ArsA"/>
    <property type="match status" value="1"/>
</dbReference>
<dbReference type="SUPFAM" id="SSF52540">
    <property type="entry name" value="P-loop containing nucleoside triphosphate hydrolases"/>
    <property type="match status" value="1"/>
</dbReference>
<dbReference type="OrthoDB" id="5490584at2"/>
<dbReference type="InterPro" id="IPR025723">
    <property type="entry name" value="ArsA/GET3_ATPase-like"/>
</dbReference>
<dbReference type="GO" id="GO:0016887">
    <property type="term" value="F:ATP hydrolysis activity"/>
    <property type="evidence" value="ECO:0007669"/>
    <property type="project" value="InterPro"/>
</dbReference>
<dbReference type="Gene3D" id="3.40.50.300">
    <property type="entry name" value="P-loop containing nucleotide triphosphate hydrolases"/>
    <property type="match status" value="1"/>
</dbReference>
<feature type="domain" description="ArsA/GET3 Anion-transporting ATPase-like" evidence="1">
    <location>
        <begin position="21"/>
        <end position="296"/>
    </location>
</feature>
<dbReference type="AlphaFoldDB" id="A0A346XT16"/>
<dbReference type="EMBL" id="CP031165">
    <property type="protein sequence ID" value="AXV05363.1"/>
    <property type="molecule type" value="Genomic_DNA"/>
</dbReference>
<evidence type="ECO:0000259" key="1">
    <source>
        <dbReference type="Pfam" id="PF02374"/>
    </source>
</evidence>
<dbReference type="Pfam" id="PF02374">
    <property type="entry name" value="ArsA_ATPase"/>
    <property type="match status" value="1"/>
</dbReference>
<protein>
    <submittedName>
        <fullName evidence="2">Arsenical pump-driving ATPase</fullName>
    </submittedName>
</protein>
<dbReference type="RefSeq" id="WP_114590180.1">
    <property type="nucleotide sequence ID" value="NZ_CP031165.1"/>
</dbReference>
<organism evidence="2 3">
    <name type="scientific">Euzebya pacifica</name>
    <dbReference type="NCBI Taxonomy" id="1608957"/>
    <lineage>
        <taxon>Bacteria</taxon>
        <taxon>Bacillati</taxon>
        <taxon>Actinomycetota</taxon>
        <taxon>Nitriliruptoria</taxon>
        <taxon>Euzebyales</taxon>
    </lineage>
</organism>
<dbReference type="PANTHER" id="PTHR10803">
    <property type="entry name" value="ARSENICAL PUMP-DRIVING ATPASE ARSENITE-TRANSLOCATING ATPASE"/>
    <property type="match status" value="1"/>
</dbReference>
<sequence>MTTLDRARERDLTEVVAERHIIVCTGSGGVGKTTTAATLAVAAARQGRRTIVVTIDPARRLAQSMGLDALDNTPRAVDAVPNLDAMMLDMKRTFDEVIDRHADDPARAARIKSNRFYQQISGQLAGTQEYMAMEKLFDLHSTGRYDCIVVDTPPTRNALDFLDAPKRLTDFLDGKFLKMFLSPGLTATKTIGRMAAFGTGLFMKAAGRITGAGVLDDLAEFFQSFEGMYEGFKNRAQLVYKLLASGDAAFVVVSSGEPTALREARYFVQRLAKEGMPLAGLVLNRVTPALPEDLAALAARVGEDDRERLLAGDDEQRAVAGMLGLLDRSAQVHARQQRNIESGLHGLDPRTLVEVPEMPSDVHDLEGLDAIGEHLIRS</sequence>
<dbReference type="InterPro" id="IPR016300">
    <property type="entry name" value="ATPase_ArsA/GET3"/>
</dbReference>
<gene>
    <name evidence="2" type="ORF">DVS28_a0662</name>
</gene>
<evidence type="ECO:0000313" key="3">
    <source>
        <dbReference type="Proteomes" id="UP000264006"/>
    </source>
</evidence>
<dbReference type="Proteomes" id="UP000264006">
    <property type="component" value="Chromosome"/>
</dbReference>
<evidence type="ECO:0000313" key="2">
    <source>
        <dbReference type="EMBL" id="AXV05363.1"/>
    </source>
</evidence>
<dbReference type="KEGG" id="euz:DVS28_a0662"/>
<proteinExistence type="predicted"/>
<dbReference type="GO" id="GO:0005524">
    <property type="term" value="F:ATP binding"/>
    <property type="evidence" value="ECO:0007669"/>
    <property type="project" value="InterPro"/>
</dbReference>